<keyword evidence="3" id="KW-1185">Reference proteome</keyword>
<dbReference type="SUPFAM" id="SSF82171">
    <property type="entry name" value="DPP6 N-terminal domain-like"/>
    <property type="match status" value="1"/>
</dbReference>
<dbReference type="EMBL" id="CP014263">
    <property type="protein sequence ID" value="AQG82187.1"/>
    <property type="molecule type" value="Genomic_DNA"/>
</dbReference>
<accession>A0A1P9X3K3</accession>
<proteinExistence type="inferred from homology"/>
<dbReference type="Gene3D" id="2.120.10.30">
    <property type="entry name" value="TolB, C-terminal domain"/>
    <property type="match status" value="1"/>
</dbReference>
<evidence type="ECO:0000313" key="3">
    <source>
        <dbReference type="Proteomes" id="UP000187941"/>
    </source>
</evidence>
<dbReference type="PANTHER" id="PTHR36842">
    <property type="entry name" value="PROTEIN TOLB HOMOLOG"/>
    <property type="match status" value="1"/>
</dbReference>
<dbReference type="InterPro" id="IPR011659">
    <property type="entry name" value="WD40"/>
</dbReference>
<gene>
    <name evidence="2" type="ORF">AWR27_24570</name>
</gene>
<dbReference type="AlphaFoldDB" id="A0A1P9X3K3"/>
<dbReference type="KEGG" id="smon:AWR27_24570"/>
<dbReference type="Pfam" id="PF07676">
    <property type="entry name" value="PD40"/>
    <property type="match status" value="2"/>
</dbReference>
<dbReference type="Proteomes" id="UP000187941">
    <property type="component" value="Chromosome"/>
</dbReference>
<evidence type="ECO:0000256" key="1">
    <source>
        <dbReference type="ARBA" id="ARBA00009820"/>
    </source>
</evidence>
<protein>
    <submittedName>
        <fullName evidence="2">Uncharacterized protein</fullName>
    </submittedName>
</protein>
<reference evidence="2 3" key="1">
    <citation type="submission" date="2016-01" db="EMBL/GenBank/DDBJ databases">
        <authorList>
            <person name="Oliw E.H."/>
        </authorList>
    </citation>
    <scope>NUCLEOTIDE SEQUENCE [LARGE SCALE GENOMIC DNA]</scope>
    <source>
        <strain evidence="2 3">DY10</strain>
    </source>
</reference>
<evidence type="ECO:0000313" key="2">
    <source>
        <dbReference type="EMBL" id="AQG82187.1"/>
    </source>
</evidence>
<organism evidence="2 3">
    <name type="scientific">Spirosoma montaniterrae</name>
    <dbReference type="NCBI Taxonomy" id="1178516"/>
    <lineage>
        <taxon>Bacteria</taxon>
        <taxon>Pseudomonadati</taxon>
        <taxon>Bacteroidota</taxon>
        <taxon>Cytophagia</taxon>
        <taxon>Cytophagales</taxon>
        <taxon>Cytophagaceae</taxon>
        <taxon>Spirosoma</taxon>
    </lineage>
</organism>
<dbReference type="InterPro" id="IPR011042">
    <property type="entry name" value="6-blade_b-propeller_TolB-like"/>
</dbReference>
<comment type="similarity">
    <text evidence="1">Belongs to the TolB family.</text>
</comment>
<sequence length="371" mass="41661">MTDRYEIQISSAESGPYRLYTTIKSGNSEQEQQKAHSIALPKDLVSQPSIVRVVAVSKKGKVGQVKAIMNSFSPEIKAITEVVVNEKDKLWSLNFNPAKPQVVYATYVQDASHNIIATLRVADYAQGKLSNVQVINPSGYGGLFSKDGKLLAYFQPRTTDDLPRLLVIREMETGLNRTLRLPANLWIGSMAWSPDGQHIAFLEQNNEYTRLWKLTISTEKLEPITAVMPYKEPGGLWQGSIDWTPDGKAIIATRSDHQTSINRRFGLSMISVANGRILSDFMTLPNWRDESPSFSPDGKQIAFLSSRTGPSSNNYSLWLRDIATNQLRHLRFPEGFQLSSIFQPHWINGSQLLIAVYSGYTAQNRYYVVSI</sequence>
<dbReference type="PANTHER" id="PTHR36842:SF1">
    <property type="entry name" value="PROTEIN TOLB"/>
    <property type="match status" value="1"/>
</dbReference>
<name>A0A1P9X3K3_9BACT</name>